<dbReference type="RefSeq" id="XP_014679533.1">
    <property type="nucleotide sequence ID" value="XM_014824047.1"/>
</dbReference>
<proteinExistence type="predicted"/>
<dbReference type="Proteomes" id="UP000695022">
    <property type="component" value="Unplaced"/>
</dbReference>
<organism evidence="3 4">
    <name type="scientific">Priapulus caudatus</name>
    <name type="common">Priapulid worm</name>
    <dbReference type="NCBI Taxonomy" id="37621"/>
    <lineage>
        <taxon>Eukaryota</taxon>
        <taxon>Metazoa</taxon>
        <taxon>Ecdysozoa</taxon>
        <taxon>Scalidophora</taxon>
        <taxon>Priapulida</taxon>
        <taxon>Priapulimorpha</taxon>
        <taxon>Priapulimorphida</taxon>
        <taxon>Priapulidae</taxon>
        <taxon>Priapulus</taxon>
    </lineage>
</organism>
<accession>A0ABM1F512</accession>
<keyword evidence="3" id="KW-1185">Reference proteome</keyword>
<protein>
    <submittedName>
        <fullName evidence="4">Uncharacterized protein LOC106819405</fullName>
    </submittedName>
</protein>
<dbReference type="InterPro" id="IPR013087">
    <property type="entry name" value="Znf_C2H2_type"/>
</dbReference>
<dbReference type="InterPro" id="IPR052797">
    <property type="entry name" value="RegFact_GeneExpr_CellDeath"/>
</dbReference>
<dbReference type="InterPro" id="IPR048324">
    <property type="entry name" value="ZSWIM1-3_RNaseH-like"/>
</dbReference>
<dbReference type="PANTHER" id="PTHR33936">
    <property type="entry name" value="PROTEIN CBG17840"/>
    <property type="match status" value="1"/>
</dbReference>
<dbReference type="GeneID" id="106819405"/>
<gene>
    <name evidence="4" type="primary">LOC106819405</name>
</gene>
<dbReference type="PROSITE" id="PS00028">
    <property type="entry name" value="ZINC_FINGER_C2H2_1"/>
    <property type="match status" value="1"/>
</dbReference>
<feature type="compositionally biased region" description="Basic and acidic residues" evidence="1">
    <location>
        <begin position="93"/>
        <end position="105"/>
    </location>
</feature>
<feature type="domain" description="C2H2-type" evidence="2">
    <location>
        <begin position="13"/>
        <end position="36"/>
    </location>
</feature>
<evidence type="ECO:0000313" key="3">
    <source>
        <dbReference type="Proteomes" id="UP000695022"/>
    </source>
</evidence>
<reference evidence="4" key="1">
    <citation type="submission" date="2025-08" db="UniProtKB">
        <authorList>
            <consortium name="RefSeq"/>
        </authorList>
    </citation>
    <scope>IDENTIFICATION</scope>
</reference>
<evidence type="ECO:0000259" key="2">
    <source>
        <dbReference type="PROSITE" id="PS00028"/>
    </source>
</evidence>
<feature type="region of interest" description="Disordered" evidence="1">
    <location>
        <begin position="93"/>
        <end position="119"/>
    </location>
</feature>
<name>A0ABM1F512_PRICU</name>
<sequence length="435" mass="50742">MVDDDDTMAKTKCIHPSCKEMFYHKTKMLQHLEEEHGVGCEKSAHNFKTFAEFLEWKEKEEITNFVYFSKQKGVSVGKNTEYSYYICQLDGSEKPHRAKDEPSRKNDRRNKKGQVKDSTTCPARMLVHKSLETGEVDVNYIHTHSHVPSFHDTQHHPIPKSVQEQIKGKLALNIPVTQIIRDLRDGLGERNNRDDIVVGQLRAYQFISKRVMREMHRKMNVKARLHPHDNMFVYLRVSMLEQENFNPIVLYKPLGSEVVVGDAEIDELPHAKDLFAVGIQTREQLKMMNNREILCVDATYGTNQYKYGLLNLIVPDEFGIGYPIVHLNTSHQDEKTLYYFFLEMKKRCPDMKSAVIMSDDDYSAPNAIKAVFGEDIRHILCKWHLHRAWQRRLRQDIRDETTINEIYGCLVVILEEKSTKKFHELVLQGKVHSQI</sequence>
<evidence type="ECO:0000313" key="4">
    <source>
        <dbReference type="RefSeq" id="XP_014679533.1"/>
    </source>
</evidence>
<dbReference type="Pfam" id="PF21056">
    <property type="entry name" value="ZSWIM1-3_RNaseH-like"/>
    <property type="match status" value="1"/>
</dbReference>
<evidence type="ECO:0000256" key="1">
    <source>
        <dbReference type="SAM" id="MobiDB-lite"/>
    </source>
</evidence>
<dbReference type="PANTHER" id="PTHR33936:SF25">
    <property type="entry name" value="C2H2-TYPE DOMAIN-CONTAINING PROTEIN"/>
    <property type="match status" value="1"/>
</dbReference>